<name>A0A212F304_DANPL</name>
<dbReference type="InterPro" id="IPR029058">
    <property type="entry name" value="AB_hydrolase_fold"/>
</dbReference>
<protein>
    <submittedName>
        <fullName evidence="3">Carboxylesterase clade H member 1</fullName>
    </submittedName>
</protein>
<organism evidence="3 4">
    <name type="scientific">Danaus plexippus plexippus</name>
    <dbReference type="NCBI Taxonomy" id="278856"/>
    <lineage>
        <taxon>Eukaryota</taxon>
        <taxon>Metazoa</taxon>
        <taxon>Ecdysozoa</taxon>
        <taxon>Arthropoda</taxon>
        <taxon>Hexapoda</taxon>
        <taxon>Insecta</taxon>
        <taxon>Pterygota</taxon>
        <taxon>Neoptera</taxon>
        <taxon>Endopterygota</taxon>
        <taxon>Lepidoptera</taxon>
        <taxon>Glossata</taxon>
        <taxon>Ditrysia</taxon>
        <taxon>Papilionoidea</taxon>
        <taxon>Nymphalidae</taxon>
        <taxon>Danainae</taxon>
        <taxon>Danaini</taxon>
        <taxon>Danaina</taxon>
        <taxon>Danaus</taxon>
        <taxon>Danaus</taxon>
    </lineage>
</organism>
<comment type="caution">
    <text evidence="3">The sequence shown here is derived from an EMBL/GenBank/DDBJ whole genome shotgun (WGS) entry which is preliminary data.</text>
</comment>
<dbReference type="STRING" id="278856.A0A212F304"/>
<dbReference type="AlphaFoldDB" id="A0A212F304"/>
<sequence length="685" mass="73782">MWWLLLCSLFAPAHAVVGGRQAAPPEPDAAVVFTQKHGLSARLEGIKDDARGYYVFAGLRYAEPPLGSRRFQRPVRRFLAGEQLAKRHCLPCPQMDPRGSGRVIGHEDCLCLNVYAPKMPGDEEGCPVIFFIHGGNYRTGSAAPYGGVHFTQKDTILVTAQYRLGSLGFLSTGEIDASGNTGLFDLRAAMAWVKDYISFFGGDSSRITVMGHGSGGSAASLMALSPEGRSATGVAALSGAPLSPGAVRENPYKHAEALSEKTNCPKAPPEKLLNCLKSLPAEKIIMADNEIKGDMVDVNSFLDELSGRSGAGSRVEGPHDLRSLPPLVEEAPTDSLKRKHQRVPMFTGVTSAETANAVFGKYRNFLTNQVTAVKDFIKKDLIGGLRGVVQTVQGLNPLKLTGIDQVVPLPDYYQAVFDNSLKAIDALSEIVEATSDALFNFPAYQSVREWSAGAPAFLYSFEHLGNLTRGSHFLPGLALTQRSANATDGKTSKIKGPAHGDELAYLFEPLDEEGNPINEVVSSTDARVRESFIELFAKFAHRTASNNKSNNTRPKIFDFLPFSSDKEQYLKISDSVTTEKDFRFCQMGLWGGMAERVTGSLCKNILGQILNLPKLPFVGGNQISGIIDPLATNIGSNINPNLGPVLNVGNNAGTNSPLGLPLIAKKPANSVKPMWTSPFGNPFGI</sequence>
<dbReference type="InterPro" id="IPR051093">
    <property type="entry name" value="Neuroligin/BSAL"/>
</dbReference>
<dbReference type="PANTHER" id="PTHR43903">
    <property type="entry name" value="NEUROLIGIN"/>
    <property type="match status" value="1"/>
</dbReference>
<reference evidence="3 4" key="1">
    <citation type="journal article" date="2011" name="Cell">
        <title>The monarch butterfly genome yields insights into long-distance migration.</title>
        <authorList>
            <person name="Zhan S."/>
            <person name="Merlin C."/>
            <person name="Boore J.L."/>
            <person name="Reppert S.M."/>
        </authorList>
    </citation>
    <scope>NUCLEOTIDE SEQUENCE [LARGE SCALE GENOMIC DNA]</scope>
    <source>
        <strain evidence="3">F-2</strain>
    </source>
</reference>
<dbReference type="OrthoDB" id="408631at2759"/>
<dbReference type="KEGG" id="dpl:KGM_208286"/>
<dbReference type="SUPFAM" id="SSF53474">
    <property type="entry name" value="alpha/beta-Hydrolases"/>
    <property type="match status" value="1"/>
</dbReference>
<dbReference type="Pfam" id="PF00135">
    <property type="entry name" value="COesterase"/>
    <property type="match status" value="1"/>
</dbReference>
<comment type="similarity">
    <text evidence="1">Belongs to the type-B carboxylesterase/lipase family.</text>
</comment>
<dbReference type="Gene3D" id="3.40.50.1820">
    <property type="entry name" value="alpha/beta hydrolase"/>
    <property type="match status" value="1"/>
</dbReference>
<gene>
    <name evidence="3" type="ORF">KGM_208286</name>
</gene>
<dbReference type="EMBL" id="AGBW02010641">
    <property type="protein sequence ID" value="OWR48119.1"/>
    <property type="molecule type" value="Genomic_DNA"/>
</dbReference>
<dbReference type="Proteomes" id="UP000007151">
    <property type="component" value="Unassembled WGS sequence"/>
</dbReference>
<dbReference type="ESTHER" id="danpl-g6d4m3">
    <property type="family name" value="OtherNon-catalytic_C"/>
</dbReference>
<accession>A0A212F304</accession>
<evidence type="ECO:0000256" key="1">
    <source>
        <dbReference type="ARBA" id="ARBA00005964"/>
    </source>
</evidence>
<dbReference type="eggNOG" id="KOG1516">
    <property type="taxonomic scope" value="Eukaryota"/>
</dbReference>
<keyword evidence="4" id="KW-1185">Reference proteome</keyword>
<keyword evidence="2" id="KW-0325">Glycoprotein</keyword>
<dbReference type="InterPro" id="IPR002018">
    <property type="entry name" value="CarbesteraseB"/>
</dbReference>
<proteinExistence type="inferred from homology"/>
<evidence type="ECO:0000256" key="2">
    <source>
        <dbReference type="ARBA" id="ARBA00023180"/>
    </source>
</evidence>
<evidence type="ECO:0000313" key="4">
    <source>
        <dbReference type="Proteomes" id="UP000007151"/>
    </source>
</evidence>
<evidence type="ECO:0000313" key="3">
    <source>
        <dbReference type="EMBL" id="OWR48119.1"/>
    </source>
</evidence>